<keyword evidence="5" id="KW-0805">Transcription regulation</keyword>
<comment type="similarity">
    <text evidence="2">Belongs to the SWC4 family.</text>
</comment>
<proteinExistence type="inferred from homology"/>
<evidence type="ECO:0000256" key="2">
    <source>
        <dbReference type="ARBA" id="ARBA00006918"/>
    </source>
</evidence>
<evidence type="ECO:0000256" key="9">
    <source>
        <dbReference type="SAM" id="MobiDB-lite"/>
    </source>
</evidence>
<feature type="region of interest" description="Disordered" evidence="9">
    <location>
        <begin position="490"/>
        <end position="599"/>
    </location>
</feature>
<name>A0A9P8LHA3_9PEZI</name>
<dbReference type="PANTHER" id="PTHR12855:SF10">
    <property type="entry name" value="DNA METHYLTRANSFERASE 1-ASSOCIATED PROTEIN 1"/>
    <property type="match status" value="1"/>
</dbReference>
<evidence type="ECO:0000313" key="12">
    <source>
        <dbReference type="Proteomes" id="UP000750711"/>
    </source>
</evidence>
<organism evidence="11 12">
    <name type="scientific">Trichoglossum hirsutum</name>
    <dbReference type="NCBI Taxonomy" id="265104"/>
    <lineage>
        <taxon>Eukaryota</taxon>
        <taxon>Fungi</taxon>
        <taxon>Dikarya</taxon>
        <taxon>Ascomycota</taxon>
        <taxon>Pezizomycotina</taxon>
        <taxon>Geoglossomycetes</taxon>
        <taxon>Geoglossales</taxon>
        <taxon>Geoglossaceae</taxon>
        <taxon>Trichoglossum</taxon>
    </lineage>
</organism>
<dbReference type="GO" id="GO:0006338">
    <property type="term" value="P:chromatin remodeling"/>
    <property type="evidence" value="ECO:0007669"/>
    <property type="project" value="InterPro"/>
</dbReference>
<feature type="region of interest" description="Disordered" evidence="9">
    <location>
        <begin position="1"/>
        <end position="34"/>
    </location>
</feature>
<feature type="compositionally biased region" description="Basic and acidic residues" evidence="9">
    <location>
        <begin position="1"/>
        <end position="10"/>
    </location>
</feature>
<keyword evidence="6" id="KW-0804">Transcription</keyword>
<sequence length="599" mass="66562">MTSADVRDMLDLPQDGQPRAPPAKKQKTVEKRPEGITRELFALLGERAPPVAISDHVKYKGRPKWTHKTQRWEMAPFTNPARIDGLVLHHWQKKIDPKPVPITTPGETSGSSGENQETKPPSTDSSYYFAKYNVSVTVPEYTDSEYEASLQHEDWTKEETDYLIDLCKEYGLRWVVIADRYDYQPPPRVEQVDGTPTAVATAPKTRTMEVLKARYYGVARRMMEIRTPVPSMAKAEFELYEKMKFDASLEATRKDMAKALLSRTTSDLQEEEILLTELRRILNTQDKLLEDRKELYARLESPQSTGAHSRMYDTSQGLNQLIQMLAASDRGKKRKSIPGLNGSIDMGSSPAMGSSGQNINTGSFMSVKDTSRDSLGGPSGSVKKGAAAALPERRKLTAQEERVYGVSHHDRLTSGVQFRNDRVLKLVQAKSNIQAQRVQSALAQLEIPAKLVMPTARVCAEYERLVQNIHVLLDIRKVCEKVESEIKVLQAQKEERERRERQERGEPEPEREPREESAKGGIEGTESAEGGRGPAGQVKEEKEEEPNTSIDGKDAVGSGSTATTAATAAATRPGSGGGHKRSASVMSAVSEKSSKRQKK</sequence>
<keyword evidence="4" id="KW-0156">Chromatin regulator</keyword>
<feature type="compositionally biased region" description="Low complexity" evidence="9">
    <location>
        <begin position="557"/>
        <end position="573"/>
    </location>
</feature>
<gene>
    <name evidence="11" type="ORF">GP486_001299</name>
</gene>
<dbReference type="PROSITE" id="PS50090">
    <property type="entry name" value="MYB_LIKE"/>
    <property type="match status" value="1"/>
</dbReference>
<dbReference type="Pfam" id="PF16282">
    <property type="entry name" value="SANT_DAMP1_like"/>
    <property type="match status" value="1"/>
</dbReference>
<evidence type="ECO:0000256" key="1">
    <source>
        <dbReference type="ARBA" id="ARBA00004123"/>
    </source>
</evidence>
<dbReference type="InterPro" id="IPR001005">
    <property type="entry name" value="SANT/Myb"/>
</dbReference>
<dbReference type="SMART" id="SM00717">
    <property type="entry name" value="SANT"/>
    <property type="match status" value="1"/>
</dbReference>
<dbReference type="InterPro" id="IPR032563">
    <property type="entry name" value="DAMP1_SANT-like"/>
</dbReference>
<dbReference type="GO" id="GO:0003714">
    <property type="term" value="F:transcription corepressor activity"/>
    <property type="evidence" value="ECO:0007669"/>
    <property type="project" value="TreeGrafter"/>
</dbReference>
<comment type="caution">
    <text evidence="11">The sequence shown here is derived from an EMBL/GenBank/DDBJ whole genome shotgun (WGS) entry which is preliminary data.</text>
</comment>
<keyword evidence="12" id="KW-1185">Reference proteome</keyword>
<feature type="compositionally biased region" description="Basic and acidic residues" evidence="9">
    <location>
        <begin position="490"/>
        <end position="518"/>
    </location>
</feature>
<evidence type="ECO:0000313" key="11">
    <source>
        <dbReference type="EMBL" id="KAH0565317.1"/>
    </source>
</evidence>
<dbReference type="GO" id="GO:0000122">
    <property type="term" value="P:negative regulation of transcription by RNA polymerase II"/>
    <property type="evidence" value="ECO:0007669"/>
    <property type="project" value="TreeGrafter"/>
</dbReference>
<evidence type="ECO:0000259" key="10">
    <source>
        <dbReference type="PROSITE" id="PS50090"/>
    </source>
</evidence>
<keyword evidence="7" id="KW-0539">Nucleus</keyword>
<dbReference type="GO" id="GO:0006281">
    <property type="term" value="P:DNA repair"/>
    <property type="evidence" value="ECO:0007669"/>
    <property type="project" value="InterPro"/>
</dbReference>
<dbReference type="InterPro" id="IPR009057">
    <property type="entry name" value="Homeodomain-like_sf"/>
</dbReference>
<evidence type="ECO:0000256" key="8">
    <source>
        <dbReference type="ARBA" id="ARBA00025264"/>
    </source>
</evidence>
<comment type="subcellular location">
    <subcellularLocation>
        <location evidence="1">Nucleus</location>
    </subcellularLocation>
</comment>
<evidence type="ECO:0000256" key="4">
    <source>
        <dbReference type="ARBA" id="ARBA00022853"/>
    </source>
</evidence>
<feature type="region of interest" description="Disordered" evidence="9">
    <location>
        <begin position="96"/>
        <end position="124"/>
    </location>
</feature>
<evidence type="ECO:0000256" key="7">
    <source>
        <dbReference type="ARBA" id="ARBA00023242"/>
    </source>
</evidence>
<dbReference type="InterPro" id="IPR027109">
    <property type="entry name" value="Swc4/Dmap1"/>
</dbReference>
<reference evidence="11" key="1">
    <citation type="submission" date="2021-03" db="EMBL/GenBank/DDBJ databases">
        <title>Comparative genomics and phylogenomic investigation of the class Geoglossomycetes provide insights into ecological specialization and systematics.</title>
        <authorList>
            <person name="Melie T."/>
            <person name="Pirro S."/>
            <person name="Miller A.N."/>
            <person name="Quandt A."/>
        </authorList>
    </citation>
    <scope>NUCLEOTIDE SEQUENCE</scope>
    <source>
        <strain evidence="11">CAQ_001_2017</strain>
    </source>
</reference>
<dbReference type="Proteomes" id="UP000750711">
    <property type="component" value="Unassembled WGS sequence"/>
</dbReference>
<dbReference type="EMBL" id="JAGHQM010000109">
    <property type="protein sequence ID" value="KAH0565317.1"/>
    <property type="molecule type" value="Genomic_DNA"/>
</dbReference>
<evidence type="ECO:0000256" key="6">
    <source>
        <dbReference type="ARBA" id="ARBA00023163"/>
    </source>
</evidence>
<feature type="compositionally biased region" description="Polar residues" evidence="9">
    <location>
        <begin position="351"/>
        <end position="364"/>
    </location>
</feature>
<evidence type="ECO:0000256" key="3">
    <source>
        <dbReference type="ARBA" id="ARBA00019132"/>
    </source>
</evidence>
<dbReference type="Gene3D" id="1.10.10.60">
    <property type="entry name" value="Homeodomain-like"/>
    <property type="match status" value="1"/>
</dbReference>
<evidence type="ECO:0000256" key="5">
    <source>
        <dbReference type="ARBA" id="ARBA00023015"/>
    </source>
</evidence>
<dbReference type="GO" id="GO:0000812">
    <property type="term" value="C:Swr1 complex"/>
    <property type="evidence" value="ECO:0007669"/>
    <property type="project" value="TreeGrafter"/>
</dbReference>
<feature type="domain" description="Myb-like" evidence="10">
    <location>
        <begin position="147"/>
        <end position="188"/>
    </location>
</feature>
<feature type="region of interest" description="Disordered" evidence="9">
    <location>
        <begin position="341"/>
        <end position="392"/>
    </location>
</feature>
<dbReference type="AlphaFoldDB" id="A0A9P8LHA3"/>
<dbReference type="GO" id="GO:0035267">
    <property type="term" value="C:NuA4 histone acetyltransferase complex"/>
    <property type="evidence" value="ECO:0007669"/>
    <property type="project" value="InterPro"/>
</dbReference>
<comment type="function">
    <text evidence="8">Component of the SWR1 complex which mediates the ATP-dependent exchange of histone H2A for the H2A variant HZT1 leading to transcriptional regulation of selected genes by chromatin remodeling. Component of the NuA4 histone acetyltransferase complex which is involved in transcriptional activation of selected genes principally by acetylation of nucleosomal histone H4 and H2A. The NuA4 complex is also involved in DNA repair.</text>
</comment>
<accession>A0A9P8LHA3</accession>
<dbReference type="SUPFAM" id="SSF46689">
    <property type="entry name" value="Homeodomain-like"/>
    <property type="match status" value="1"/>
</dbReference>
<protein>
    <recommendedName>
        <fullName evidence="3">SWR1-complex protein 4</fullName>
    </recommendedName>
</protein>
<feature type="compositionally biased region" description="Polar residues" evidence="9">
    <location>
        <begin position="105"/>
        <end position="124"/>
    </location>
</feature>
<dbReference type="PANTHER" id="PTHR12855">
    <property type="entry name" value="DNA METHYLTRANSFERASE 1-ASSOCIATED PROTEIN 1 FAMILY MEMBER"/>
    <property type="match status" value="1"/>
</dbReference>